<dbReference type="KEGG" id="nta:107809667"/>
<sequence length="227" mass="24975">METPSQHSFMPSPMTNTSSSSSSIRFMGLLKQPDSDPNNNLNQLEEFDENDVFWSESSDCSSVANSFSPPTLSTSSSPTRILPQRAATLYKSSNSGLSAALSDDHHPLVRRKSTLNPSVSAASAAKMIPPVFRSENSNPNSLPKFHQSAPVNVPVWQKKSTGPFGGFDRFDEVDDELLEDQEMVPPHVMLAQSHVTFSVFEGVGRTLKGRDLRRVRNAVFQQTGFLD</sequence>
<evidence type="ECO:0008006" key="4">
    <source>
        <dbReference type="Google" id="ProtNLM"/>
    </source>
</evidence>
<name>A0A1S4BLP7_TOBAC</name>
<evidence type="ECO:0000313" key="3">
    <source>
        <dbReference type="RefSeq" id="XP_016489808.1"/>
    </source>
</evidence>
<dbReference type="AlphaFoldDB" id="A0A1S4BLP7"/>
<accession>A0A1S4BLP7</accession>
<feature type="region of interest" description="Disordered" evidence="2">
    <location>
        <begin position="1"/>
        <end position="42"/>
    </location>
</feature>
<dbReference type="OrthoDB" id="1927868at2759"/>
<dbReference type="PaxDb" id="4097-A0A1S4BLP7"/>
<evidence type="ECO:0000256" key="1">
    <source>
        <dbReference type="ARBA" id="ARBA00034773"/>
    </source>
</evidence>
<dbReference type="GO" id="GO:0010150">
    <property type="term" value="P:leaf senescence"/>
    <property type="evidence" value="ECO:0007669"/>
    <property type="project" value="UniProtKB-ARBA"/>
</dbReference>
<dbReference type="OMA" id="VNVPVWQ"/>
<protein>
    <recommendedName>
        <fullName evidence="4">Senescence regulator S40</fullName>
    </recommendedName>
</protein>
<dbReference type="RefSeq" id="XP_016489808.1">
    <property type="nucleotide sequence ID" value="XM_016634322.1"/>
</dbReference>
<comment type="similarity">
    <text evidence="1">Belongs to the senescence regulator S40 family.</text>
</comment>
<dbReference type="PANTHER" id="PTHR33083:SF123">
    <property type="entry name" value="EXPRESSED PROTEIN"/>
    <property type="match status" value="1"/>
</dbReference>
<gene>
    <name evidence="3" type="primary">LOC107809667</name>
</gene>
<dbReference type="STRING" id="4097.A0A1S4BLP7"/>
<proteinExistence type="inferred from homology"/>
<dbReference type="InterPro" id="IPR007608">
    <property type="entry name" value="Senescence_reg_S40"/>
</dbReference>
<dbReference type="Pfam" id="PF04520">
    <property type="entry name" value="Senescence_reg"/>
    <property type="match status" value="1"/>
</dbReference>
<reference evidence="3" key="1">
    <citation type="submission" date="2025-08" db="UniProtKB">
        <authorList>
            <consortium name="RefSeq"/>
        </authorList>
    </citation>
    <scope>IDENTIFICATION</scope>
</reference>
<evidence type="ECO:0000256" key="2">
    <source>
        <dbReference type="SAM" id="MobiDB-lite"/>
    </source>
</evidence>
<feature type="compositionally biased region" description="Low complexity" evidence="2">
    <location>
        <begin position="8"/>
        <end position="23"/>
    </location>
</feature>
<dbReference type="PANTHER" id="PTHR33083">
    <property type="entry name" value="EXPRESSED PROTEIN"/>
    <property type="match status" value="1"/>
</dbReference>
<organism evidence="3">
    <name type="scientific">Nicotiana tabacum</name>
    <name type="common">Common tobacco</name>
    <dbReference type="NCBI Taxonomy" id="4097"/>
    <lineage>
        <taxon>Eukaryota</taxon>
        <taxon>Viridiplantae</taxon>
        <taxon>Streptophyta</taxon>
        <taxon>Embryophyta</taxon>
        <taxon>Tracheophyta</taxon>
        <taxon>Spermatophyta</taxon>
        <taxon>Magnoliopsida</taxon>
        <taxon>eudicotyledons</taxon>
        <taxon>Gunneridae</taxon>
        <taxon>Pentapetalae</taxon>
        <taxon>asterids</taxon>
        <taxon>lamiids</taxon>
        <taxon>Solanales</taxon>
        <taxon>Solanaceae</taxon>
        <taxon>Nicotianoideae</taxon>
        <taxon>Nicotianeae</taxon>
        <taxon>Nicotiana</taxon>
    </lineage>
</organism>